<proteinExistence type="predicted"/>
<organism evidence="1 2">
    <name type="scientific">Pleurodeles waltl</name>
    <name type="common">Iberian ribbed newt</name>
    <dbReference type="NCBI Taxonomy" id="8319"/>
    <lineage>
        <taxon>Eukaryota</taxon>
        <taxon>Metazoa</taxon>
        <taxon>Chordata</taxon>
        <taxon>Craniata</taxon>
        <taxon>Vertebrata</taxon>
        <taxon>Euteleostomi</taxon>
        <taxon>Amphibia</taxon>
        <taxon>Batrachia</taxon>
        <taxon>Caudata</taxon>
        <taxon>Salamandroidea</taxon>
        <taxon>Salamandridae</taxon>
        <taxon>Pleurodelinae</taxon>
        <taxon>Pleurodeles</taxon>
    </lineage>
</organism>
<gene>
    <name evidence="1" type="ORF">NDU88_007700</name>
</gene>
<accession>A0AAV7ST48</accession>
<protein>
    <submittedName>
        <fullName evidence="1">Uncharacterized protein</fullName>
    </submittedName>
</protein>
<evidence type="ECO:0000313" key="2">
    <source>
        <dbReference type="Proteomes" id="UP001066276"/>
    </source>
</evidence>
<name>A0AAV7ST48_PLEWA</name>
<sequence length="113" mass="13000">MVSRSRIIEINKESEKSTYLTKAITHPRFFKFKASVVFRYIQQTIFNGVGRTIGCLTVTTNDVQQRRQGLAQLAYKIVLMSLCVESVFAPGQPRLRATGQQLYFIFDIFMVEN</sequence>
<comment type="caution">
    <text evidence="1">The sequence shown here is derived from an EMBL/GenBank/DDBJ whole genome shotgun (WGS) entry which is preliminary data.</text>
</comment>
<reference evidence="1" key="1">
    <citation type="journal article" date="2022" name="bioRxiv">
        <title>Sequencing and chromosome-scale assembly of the giantPleurodeles waltlgenome.</title>
        <authorList>
            <person name="Brown T."/>
            <person name="Elewa A."/>
            <person name="Iarovenko S."/>
            <person name="Subramanian E."/>
            <person name="Araus A.J."/>
            <person name="Petzold A."/>
            <person name="Susuki M."/>
            <person name="Suzuki K.-i.T."/>
            <person name="Hayashi T."/>
            <person name="Toyoda A."/>
            <person name="Oliveira C."/>
            <person name="Osipova E."/>
            <person name="Leigh N.D."/>
            <person name="Simon A."/>
            <person name="Yun M.H."/>
        </authorList>
    </citation>
    <scope>NUCLEOTIDE SEQUENCE</scope>
    <source>
        <strain evidence="1">20211129_DDA</strain>
        <tissue evidence="1">Liver</tissue>
    </source>
</reference>
<keyword evidence="2" id="KW-1185">Reference proteome</keyword>
<dbReference type="EMBL" id="JANPWB010000008">
    <property type="protein sequence ID" value="KAJ1167308.1"/>
    <property type="molecule type" value="Genomic_DNA"/>
</dbReference>
<dbReference type="AlphaFoldDB" id="A0AAV7ST48"/>
<dbReference type="Proteomes" id="UP001066276">
    <property type="component" value="Chromosome 4_2"/>
</dbReference>
<evidence type="ECO:0000313" key="1">
    <source>
        <dbReference type="EMBL" id="KAJ1167308.1"/>
    </source>
</evidence>